<keyword evidence="1" id="KW-0472">Membrane</keyword>
<dbReference type="EMBL" id="JAERQJ010000013">
    <property type="protein sequence ID" value="MBL0685830.1"/>
    <property type="molecule type" value="Genomic_DNA"/>
</dbReference>
<feature type="transmembrane region" description="Helical" evidence="1">
    <location>
        <begin position="160"/>
        <end position="182"/>
    </location>
</feature>
<gene>
    <name evidence="2" type="ORF">JJQ60_20025</name>
</gene>
<evidence type="ECO:0000313" key="3">
    <source>
        <dbReference type="Proteomes" id="UP000651057"/>
    </source>
</evidence>
<comment type="caution">
    <text evidence="2">The sequence shown here is derived from an EMBL/GenBank/DDBJ whole genome shotgun (WGS) entry which is preliminary data.</text>
</comment>
<feature type="transmembrane region" description="Helical" evidence="1">
    <location>
        <begin position="71"/>
        <end position="90"/>
    </location>
</feature>
<reference evidence="2" key="1">
    <citation type="submission" date="2021-01" db="EMBL/GenBank/DDBJ databases">
        <authorList>
            <person name="Zhong Y.L."/>
        </authorList>
    </citation>
    <scope>NUCLEOTIDE SEQUENCE</scope>
    <source>
        <strain evidence="2">KCTC 23302</strain>
    </source>
</reference>
<feature type="transmembrane region" description="Helical" evidence="1">
    <location>
        <begin position="128"/>
        <end position="148"/>
    </location>
</feature>
<dbReference type="RefSeq" id="WP_201924254.1">
    <property type="nucleotide sequence ID" value="NZ_BAABAX010000011.1"/>
</dbReference>
<evidence type="ECO:0008006" key="4">
    <source>
        <dbReference type="Google" id="ProtNLM"/>
    </source>
</evidence>
<keyword evidence="1" id="KW-0812">Transmembrane</keyword>
<evidence type="ECO:0000256" key="1">
    <source>
        <dbReference type="SAM" id="Phobius"/>
    </source>
</evidence>
<dbReference type="Proteomes" id="UP000651057">
    <property type="component" value="Unassembled WGS sequence"/>
</dbReference>
<dbReference type="AlphaFoldDB" id="A0A937A1M7"/>
<evidence type="ECO:0000313" key="2">
    <source>
        <dbReference type="EMBL" id="MBL0685830.1"/>
    </source>
</evidence>
<proteinExistence type="predicted"/>
<name>A0A937A1M7_9FLAO</name>
<organism evidence="2 3">
    <name type="scientific">Aquimarina mytili</name>
    <dbReference type="NCBI Taxonomy" id="874423"/>
    <lineage>
        <taxon>Bacteria</taxon>
        <taxon>Pseudomonadati</taxon>
        <taxon>Bacteroidota</taxon>
        <taxon>Flavobacteriia</taxon>
        <taxon>Flavobacteriales</taxon>
        <taxon>Flavobacteriaceae</taxon>
        <taxon>Aquimarina</taxon>
    </lineage>
</organism>
<accession>A0A937A1M7</accession>
<feature type="transmembrane region" description="Helical" evidence="1">
    <location>
        <begin position="43"/>
        <end position="65"/>
    </location>
</feature>
<protein>
    <recommendedName>
        <fullName evidence="4">DUF3278 domain-containing protein</fullName>
    </recommendedName>
</protein>
<keyword evidence="3" id="KW-1185">Reference proteome</keyword>
<keyword evidence="1" id="KW-1133">Transmembrane helix</keyword>
<sequence>MKLEEMQAVWSEMGDQLEKQKKLTDKMISMMIQEKYRNKLNKIAYPEILGAIICITAAVMILLNFNMLDNWYTQVSGIISILVLLLFPILSLRSINRMSKVDIAGNNYKETLLEYAKGKKQFMKVMKLSYYLGFILMFVIMPVTSKLIKGKDIFAESISVWTYGIAIPLAISFFIIFSRWVYKSYQNNIDAAESLINELEEND</sequence>